<protein>
    <submittedName>
        <fullName evidence="5">Retrovirus-related Pol polyprotein from transposon TNT 1-94</fullName>
    </submittedName>
</protein>
<feature type="region of interest" description="Disordered" evidence="3">
    <location>
        <begin position="589"/>
        <end position="638"/>
    </location>
</feature>
<dbReference type="PANTHER" id="PTHR11439">
    <property type="entry name" value="GAG-POL-RELATED RETROTRANSPOSON"/>
    <property type="match status" value="1"/>
</dbReference>
<comment type="caution">
    <text evidence="5">The sequence shown here is derived from an EMBL/GenBank/DDBJ whole genome shotgun (WGS) entry which is preliminary data.</text>
</comment>
<sequence>MVATSKVPMLKPGEYELWRMRMEQYIQLVDYYLWEVIENANAPLITQVVKGIETTIAPATVEEKAQRRLESKARSTLLMGIPNEHQLKCNSIKDAKSLLQAGEKRLQKLISQLEIHGESISQEDINQKFLRSLSPEWNTHTIVWRNKPEIDTLSLDDLYNNLKIYETKVKRTSSLTTNTQNVAFVSSNSTSSITRAVNTVHDVTTASTLATAVNSTTIDNLSDDVICSFFTSQPNNSQLENEDLQQIHLDDLEEMDLTWQIGMLTIRVRRFLKNTGRKFSLNGNETIGFDKSKVECYNCHKRGHFARECKAPRIQDTKHKESTRKTVPVETPALAALVSCDGLAISELRRKLEVTQKQKDEIQLTVEIFENSSKNLSKLIDCQIVDKCKTGLGYNAASPPYTGKFLPQKPNLFGLEEFVNEPIVTEPTIKKLAVETSEAKASAYKPKIDKGVIDNGCSRHMTENMSYLTYYEKINRGYVAFEVTPKKGKPQAKVQNGTMLIFSVSFQFYQMSPKNTSFKLYETIWGPVTILNTKDHLGKFDSKADEGFFVRYSLNSKSFRVFNNRTRIGEENLHIRFSENTPNIAESTKAYDDAESKSSQDDGFQPLSDDGKKVDEDPRQESKCKDQEKEDNVNNTNNVNAVGINKVNVVGANTNNELPFDPEMPALEDISTFNFSSNHKDDDEEADINNIDTTIQTLVDLPYGKRAIGTKWVFQNKKDERGIVIRNKARLVAQRNTQEEGIDYDKVFAPIARIKSIRLFLAYASLQYFMVYQMDVKSDFLYGKIAEVVYVYQPLGFKDLDFSDKVYKVEKTQYGLHQASRAWYETLSTYLLDNRFHKGNINKTLFTRRHKDDILLVQVYVDDIIFGSTKKELCNAFEKMMHEKFLMSSVGELTFFLGLQVKQKQDIIFISQDKYVAEIIKKYGFLGVKNASTPMETQKPLLKDKDGKEVDVHMYRLMIGSLMYLTSSRPDIMFAVCACERYQVNLKVSHRYAVKRIFRYLKGQLNLAFGIQDSPFDLVAYTNSDYAGASLDNKSTIREAKYVATSSCCGQATVKAKTINGKGQLQALVDGKNVLITESTIKRDIQLEDSEGVDCLTNAVIFEQLTLMGSTMASAIICLAANQKFNFSNYIFESMATPNELGSKGASSVGGLRCQETIGDTVAQTRPKRVSEISNDPLLLGVNTPQSSEDSLKHTELMKLCTKLQQRVIYLETTKTTQAMEIESLKRRVKKLERRKRSRTHGLKRLYKVGLSARVESSEDEGLGEEDASKQERIDDIDANEDIYLVNVHNDEDMFGVNDLDGDEVIVESVDVAEQAKEVVDDIALAKALMKIKSAKPKALKFMIQEPEQELFDKAMKKVNTFVDCRTELVEESSKKAKAEITQEGSLKRAGNELEQVRSKKQKVEDDKESKELKKCLEIIPDNGDDVTIDATPFKMLKIFDRKDLEVLWKLVKARFKKVKPVDHMDRFLLHNLKTMFDHHVEDNNILYYLLVEKMYPLTNYTLHHMFNDVKIQVDYKCEMVFELLRLVKK</sequence>
<dbReference type="InterPro" id="IPR036875">
    <property type="entry name" value="Znf_CCHC_sf"/>
</dbReference>
<keyword evidence="2" id="KW-0175">Coiled coil</keyword>
<dbReference type="GO" id="GO:0003676">
    <property type="term" value="F:nucleic acid binding"/>
    <property type="evidence" value="ECO:0007669"/>
    <property type="project" value="InterPro"/>
</dbReference>
<dbReference type="Pfam" id="PF25597">
    <property type="entry name" value="SH3_retrovirus"/>
    <property type="match status" value="1"/>
</dbReference>
<feature type="coiled-coil region" evidence="2">
    <location>
        <begin position="1387"/>
        <end position="1414"/>
    </location>
</feature>
<proteinExistence type="predicted"/>
<dbReference type="Pfam" id="PF00098">
    <property type="entry name" value="zf-CCHC"/>
    <property type="match status" value="1"/>
</dbReference>
<feature type="compositionally biased region" description="Basic and acidic residues" evidence="3">
    <location>
        <begin position="609"/>
        <end position="632"/>
    </location>
</feature>
<dbReference type="Gene3D" id="4.10.60.10">
    <property type="entry name" value="Zinc finger, CCHC-type"/>
    <property type="match status" value="1"/>
</dbReference>
<dbReference type="SUPFAM" id="SSF56672">
    <property type="entry name" value="DNA/RNA polymerases"/>
    <property type="match status" value="1"/>
</dbReference>
<reference evidence="5" key="1">
    <citation type="journal article" date="2019" name="Sci. Rep.">
        <title>Draft genome of Tanacetum cinerariifolium, the natural source of mosquito coil.</title>
        <authorList>
            <person name="Yamashiro T."/>
            <person name="Shiraishi A."/>
            <person name="Satake H."/>
            <person name="Nakayama K."/>
        </authorList>
    </citation>
    <scope>NUCLEOTIDE SEQUENCE</scope>
</reference>
<gene>
    <name evidence="5" type="ORF">Tci_311296</name>
</gene>
<dbReference type="GO" id="GO:0008270">
    <property type="term" value="F:zinc ion binding"/>
    <property type="evidence" value="ECO:0007669"/>
    <property type="project" value="UniProtKB-KW"/>
</dbReference>
<dbReference type="PROSITE" id="PS50158">
    <property type="entry name" value="ZF_CCHC"/>
    <property type="match status" value="1"/>
</dbReference>
<dbReference type="SUPFAM" id="SSF57756">
    <property type="entry name" value="Retrovirus zinc finger-like domains"/>
    <property type="match status" value="1"/>
</dbReference>
<evidence type="ECO:0000256" key="2">
    <source>
        <dbReference type="SAM" id="Coils"/>
    </source>
</evidence>
<dbReference type="EMBL" id="BKCJ010105712">
    <property type="protein sequence ID" value="GEX39321.1"/>
    <property type="molecule type" value="Genomic_DNA"/>
</dbReference>
<keyword evidence="1" id="KW-0479">Metal-binding</keyword>
<name>A0A699H8U0_TANCI</name>
<feature type="compositionally biased region" description="Basic and acidic residues" evidence="3">
    <location>
        <begin position="589"/>
        <end position="600"/>
    </location>
</feature>
<evidence type="ECO:0000259" key="4">
    <source>
        <dbReference type="PROSITE" id="PS50158"/>
    </source>
</evidence>
<dbReference type="InterPro" id="IPR043502">
    <property type="entry name" value="DNA/RNA_pol_sf"/>
</dbReference>
<dbReference type="InterPro" id="IPR001878">
    <property type="entry name" value="Znf_CCHC"/>
</dbReference>
<dbReference type="InterPro" id="IPR057670">
    <property type="entry name" value="SH3_retrovirus"/>
</dbReference>
<evidence type="ECO:0000256" key="3">
    <source>
        <dbReference type="SAM" id="MobiDB-lite"/>
    </source>
</evidence>
<keyword evidence="1" id="KW-0862">Zinc</keyword>
<dbReference type="SMART" id="SM00343">
    <property type="entry name" value="ZnF_C2HC"/>
    <property type="match status" value="1"/>
</dbReference>
<organism evidence="5">
    <name type="scientific">Tanacetum cinerariifolium</name>
    <name type="common">Dalmatian daisy</name>
    <name type="synonym">Chrysanthemum cinerariifolium</name>
    <dbReference type="NCBI Taxonomy" id="118510"/>
    <lineage>
        <taxon>Eukaryota</taxon>
        <taxon>Viridiplantae</taxon>
        <taxon>Streptophyta</taxon>
        <taxon>Embryophyta</taxon>
        <taxon>Tracheophyta</taxon>
        <taxon>Spermatophyta</taxon>
        <taxon>Magnoliopsida</taxon>
        <taxon>eudicotyledons</taxon>
        <taxon>Gunneridae</taxon>
        <taxon>Pentapetalae</taxon>
        <taxon>asterids</taxon>
        <taxon>campanulids</taxon>
        <taxon>Asterales</taxon>
        <taxon>Asteraceae</taxon>
        <taxon>Asteroideae</taxon>
        <taxon>Anthemideae</taxon>
        <taxon>Anthemidinae</taxon>
        <taxon>Tanacetum</taxon>
    </lineage>
</organism>
<dbReference type="Pfam" id="PF07727">
    <property type="entry name" value="RVT_2"/>
    <property type="match status" value="1"/>
</dbReference>
<accession>A0A699H8U0</accession>
<feature type="domain" description="CCHC-type" evidence="4">
    <location>
        <begin position="296"/>
        <end position="310"/>
    </location>
</feature>
<keyword evidence="1" id="KW-0863">Zinc-finger</keyword>
<evidence type="ECO:0000313" key="5">
    <source>
        <dbReference type="EMBL" id="GEX39321.1"/>
    </source>
</evidence>
<dbReference type="PANTHER" id="PTHR11439:SF495">
    <property type="entry name" value="REVERSE TRANSCRIPTASE, RNA-DEPENDENT DNA POLYMERASE-RELATED"/>
    <property type="match status" value="1"/>
</dbReference>
<evidence type="ECO:0000256" key="1">
    <source>
        <dbReference type="PROSITE-ProRule" id="PRU00047"/>
    </source>
</evidence>
<dbReference type="InterPro" id="IPR013103">
    <property type="entry name" value="RVT_2"/>
</dbReference>